<keyword evidence="4 6" id="KW-1133">Transmembrane helix</keyword>
<sequence length="494" mass="54128">MSLVKRNIFLVLGPLVFLILQTFDPPSGMPESAFSMLGITLWMAIWWVTEAIPIGVTALLPIILFPLTGAVDLSSTTASYGHKYIFLYMGGFMLAIAIEKWNLHKRIALQVIRIIGTNVSKIILGFMVATAFLSMWISNTATSVMMLPIAMSIVTQLKDNPATREDENLIFGKALMLGIAYSASIGGVATLIGTPPNLVFAGYVEEVYGIEITFWQWAKWGLPIAIPLLVIAWIYLTKFAFTFKQKEFPGGREEINALIKQLGPMKKEEKIVLGIFVLTAFAWITRSFVLQPLLPAIDDTIIAMCAGILLFTIKSDNKKEPLINWEDAVKLPWGIILLFGGGMALASGFETTGLAEWLGSQMSLLQGLALIVLVVVIVASVNFITEVTSNLATTAMLLPILAPIAIGLDINPYILMVATTVAASCAFMLPVATPPNAVVFGSGYLKISDMAKSGIWMNIVSIVFLSLMVYYLLPLIWDFHPREFSAFISEKITK</sequence>
<feature type="transmembrane region" description="Helical" evidence="6">
    <location>
        <begin position="391"/>
        <end position="408"/>
    </location>
</feature>
<evidence type="ECO:0000313" key="8">
    <source>
        <dbReference type="Proteomes" id="UP000558089"/>
    </source>
</evidence>
<dbReference type="InterPro" id="IPR001898">
    <property type="entry name" value="SLC13A/DASS"/>
</dbReference>
<dbReference type="Pfam" id="PF00939">
    <property type="entry name" value="Na_sulph_symp"/>
    <property type="match status" value="1"/>
</dbReference>
<evidence type="ECO:0000256" key="2">
    <source>
        <dbReference type="ARBA" id="ARBA00022448"/>
    </source>
</evidence>
<dbReference type="NCBIfam" id="TIGR00785">
    <property type="entry name" value="dass"/>
    <property type="match status" value="1"/>
</dbReference>
<dbReference type="RefSeq" id="WP_176620408.1">
    <property type="nucleotide sequence ID" value="NZ_WYET01000004.1"/>
</dbReference>
<evidence type="ECO:0000256" key="5">
    <source>
        <dbReference type="ARBA" id="ARBA00023136"/>
    </source>
</evidence>
<evidence type="ECO:0000256" key="6">
    <source>
        <dbReference type="SAM" id="Phobius"/>
    </source>
</evidence>
<feature type="transmembrane region" description="Helical" evidence="6">
    <location>
        <begin position="271"/>
        <end position="290"/>
    </location>
</feature>
<feature type="transmembrane region" description="Helical" evidence="6">
    <location>
        <begin position="296"/>
        <end position="313"/>
    </location>
</feature>
<feature type="transmembrane region" description="Helical" evidence="6">
    <location>
        <begin position="364"/>
        <end position="384"/>
    </location>
</feature>
<protein>
    <submittedName>
        <fullName evidence="7">DASS family sodium-coupled anion symporter</fullName>
    </submittedName>
</protein>
<feature type="transmembrane region" description="Helical" evidence="6">
    <location>
        <begin position="85"/>
        <end position="103"/>
    </location>
</feature>
<feature type="transmembrane region" description="Helical" evidence="6">
    <location>
        <begin position="115"/>
        <end position="134"/>
    </location>
</feature>
<dbReference type="GO" id="GO:0005886">
    <property type="term" value="C:plasma membrane"/>
    <property type="evidence" value="ECO:0007669"/>
    <property type="project" value="TreeGrafter"/>
</dbReference>
<gene>
    <name evidence="7" type="ORF">GUA46_10215</name>
</gene>
<reference evidence="7 8" key="1">
    <citation type="submission" date="2020-01" db="EMBL/GenBank/DDBJ databases">
        <title>Draft Genome Analysis of Muricauda sp. HICW Isolated from coastal seawater of PR China.</title>
        <authorList>
            <person name="Chen M.-X."/>
        </authorList>
    </citation>
    <scope>NUCLEOTIDE SEQUENCE [LARGE SCALE GENOMIC DNA]</scope>
    <source>
        <strain evidence="7 8">HICW</strain>
    </source>
</reference>
<dbReference type="EMBL" id="WYET01000004">
    <property type="protein sequence ID" value="NVN18718.1"/>
    <property type="molecule type" value="Genomic_DNA"/>
</dbReference>
<name>A0A850NK60_9FLAO</name>
<evidence type="ECO:0000313" key="7">
    <source>
        <dbReference type="EMBL" id="NVN18718.1"/>
    </source>
</evidence>
<feature type="transmembrane region" description="Helical" evidence="6">
    <location>
        <begin position="56"/>
        <end position="73"/>
    </location>
</feature>
<accession>A0A850NK60</accession>
<evidence type="ECO:0000256" key="4">
    <source>
        <dbReference type="ARBA" id="ARBA00022989"/>
    </source>
</evidence>
<evidence type="ECO:0000256" key="3">
    <source>
        <dbReference type="ARBA" id="ARBA00022692"/>
    </source>
</evidence>
<dbReference type="PANTHER" id="PTHR10283:SF82">
    <property type="entry name" value="SOLUTE CARRIER FAMILY 13 MEMBER 2"/>
    <property type="match status" value="1"/>
</dbReference>
<keyword evidence="2" id="KW-0813">Transport</keyword>
<keyword evidence="8" id="KW-1185">Reference proteome</keyword>
<comment type="caution">
    <text evidence="7">The sequence shown here is derived from an EMBL/GenBank/DDBJ whole genome shotgun (WGS) entry which is preliminary data.</text>
</comment>
<dbReference type="PANTHER" id="PTHR10283">
    <property type="entry name" value="SOLUTE CARRIER FAMILY 13 MEMBER"/>
    <property type="match status" value="1"/>
</dbReference>
<evidence type="ECO:0000256" key="1">
    <source>
        <dbReference type="ARBA" id="ARBA00004141"/>
    </source>
</evidence>
<feature type="transmembrane region" description="Helical" evidence="6">
    <location>
        <begin position="169"/>
        <end position="194"/>
    </location>
</feature>
<proteinExistence type="predicted"/>
<feature type="transmembrane region" description="Helical" evidence="6">
    <location>
        <begin position="414"/>
        <end position="433"/>
    </location>
</feature>
<keyword evidence="5 6" id="KW-0472">Membrane</keyword>
<dbReference type="GO" id="GO:0015141">
    <property type="term" value="F:succinate transmembrane transporter activity"/>
    <property type="evidence" value="ECO:0007669"/>
    <property type="project" value="UniProtKB-ARBA"/>
</dbReference>
<dbReference type="Proteomes" id="UP000558089">
    <property type="component" value="Unassembled WGS sequence"/>
</dbReference>
<feature type="transmembrane region" description="Helical" evidence="6">
    <location>
        <begin position="454"/>
        <end position="473"/>
    </location>
</feature>
<organism evidence="7 8">
    <name type="scientific">Flagellimonas chongwuensis</name>
    <dbReference type="NCBI Taxonomy" id="2697365"/>
    <lineage>
        <taxon>Bacteria</taxon>
        <taxon>Pseudomonadati</taxon>
        <taxon>Bacteroidota</taxon>
        <taxon>Flavobacteriia</taxon>
        <taxon>Flavobacteriales</taxon>
        <taxon>Flavobacteriaceae</taxon>
        <taxon>Flagellimonas</taxon>
    </lineage>
</organism>
<comment type="subcellular location">
    <subcellularLocation>
        <location evidence="1">Membrane</location>
        <topology evidence="1">Multi-pass membrane protein</topology>
    </subcellularLocation>
</comment>
<dbReference type="CDD" id="cd01115">
    <property type="entry name" value="SLC13_permease"/>
    <property type="match status" value="1"/>
</dbReference>
<feature type="transmembrane region" description="Helical" evidence="6">
    <location>
        <begin position="214"/>
        <end position="236"/>
    </location>
</feature>
<dbReference type="AlphaFoldDB" id="A0A850NK60"/>
<keyword evidence="3 6" id="KW-0812">Transmembrane</keyword>
<dbReference type="PROSITE" id="PS01271">
    <property type="entry name" value="NA_SULFATE"/>
    <property type="match status" value="1"/>
</dbReference>
<feature type="transmembrane region" description="Helical" evidence="6">
    <location>
        <begin position="333"/>
        <end position="352"/>
    </location>
</feature>
<dbReference type="InterPro" id="IPR031312">
    <property type="entry name" value="Na/sul_symport_CS"/>
</dbReference>